<feature type="non-terminal residue" evidence="8">
    <location>
        <position position="609"/>
    </location>
</feature>
<evidence type="ECO:0000256" key="4">
    <source>
        <dbReference type="ARBA" id="ARBA00023136"/>
    </source>
</evidence>
<feature type="compositionally biased region" description="Basic and acidic residues" evidence="5">
    <location>
        <begin position="17"/>
        <end position="40"/>
    </location>
</feature>
<dbReference type="PROSITE" id="PS50850">
    <property type="entry name" value="MFS"/>
    <property type="match status" value="1"/>
</dbReference>
<dbReference type="InterPro" id="IPR020846">
    <property type="entry name" value="MFS_dom"/>
</dbReference>
<sequence>MDLHSKLGDLTTPFSDDETKRTEDVEKIDDLSREYDDKPSKARRGSLSRQTSISTASIVPDDSTPITYHYLTFATLLPDPTPSTTSRLPPPPPPDLKKYGNPFDWSSSRKTYTIIMSCIATAVAAYTAGSYSPAAAKMSAEWNVSNVVVLIGITTFCLGFAAAPMILAPFSEINGRYPVFIVSGLVYLIGQLCCALTPTYAGMIISRFITGCGSSVFSTMVGGVVSDLYHAKDRNTPMALFSGAALFGTGIGPLVSGFVVEHLNWRWVFWIQVITCGMLNIIFALFFRETRGSILLSRKAKRLNQWYEEREDAGYYGFEMPIQEEVRSNSKSSLPNDEPQLPAPRIQSQRIRWKVKSDEERVSITTMISISVYRPMHLLLTEPVVFFFSLWVAFAWAVLYLTFGSIPLVFSRSHNFDIQESGAVFAAMSIGAIISTVISIYQDHILAAYLAPIQSSSSSSKSVSRWIRNLDLSSPEGRLYFTCIESALLPIGLFWFGWTSFSSIPWIVPAISIACATMGIYSIYLATFNYLADTYHRYASSALAAQSACRNTLGGVFPLVTVQLFSNLGFAAASSLLGGIAVLLTAVPWVLVFYGPAIRRRSKFASEIM</sequence>
<dbReference type="STRING" id="5539.A0A3E2H182"/>
<dbReference type="PANTHER" id="PTHR23502:SF134">
    <property type="entry name" value="MAJOR FACILITATOR SUPERFAMILY (MFS) PROFILE DOMAIN-CONTAINING PROTEIN-RELATED"/>
    <property type="match status" value="1"/>
</dbReference>
<dbReference type="PRINTS" id="PR01036">
    <property type="entry name" value="TCRTETB"/>
</dbReference>
<protein>
    <recommendedName>
        <fullName evidence="7">Major facilitator superfamily (MFS) profile domain-containing protein</fullName>
    </recommendedName>
</protein>
<keyword evidence="3 6" id="KW-1133">Transmembrane helix</keyword>
<feature type="transmembrane region" description="Helical" evidence="6">
    <location>
        <begin position="267"/>
        <end position="287"/>
    </location>
</feature>
<organism evidence="8 9">
    <name type="scientific">Scytalidium lignicola</name>
    <name type="common">Hyphomycete</name>
    <dbReference type="NCBI Taxonomy" id="5539"/>
    <lineage>
        <taxon>Eukaryota</taxon>
        <taxon>Fungi</taxon>
        <taxon>Dikarya</taxon>
        <taxon>Ascomycota</taxon>
        <taxon>Pezizomycotina</taxon>
        <taxon>Leotiomycetes</taxon>
        <taxon>Leotiomycetes incertae sedis</taxon>
        <taxon>Scytalidium</taxon>
    </lineage>
</organism>
<feature type="transmembrane region" description="Helical" evidence="6">
    <location>
        <begin position="144"/>
        <end position="167"/>
    </location>
</feature>
<feature type="region of interest" description="Disordered" evidence="5">
    <location>
        <begin position="1"/>
        <end position="58"/>
    </location>
</feature>
<evidence type="ECO:0000256" key="6">
    <source>
        <dbReference type="SAM" id="Phobius"/>
    </source>
</evidence>
<feature type="transmembrane region" description="Helical" evidence="6">
    <location>
        <begin position="552"/>
        <end position="570"/>
    </location>
</feature>
<comment type="subcellular location">
    <subcellularLocation>
        <location evidence="1">Membrane</location>
        <topology evidence="1">Multi-pass membrane protein</topology>
    </subcellularLocation>
</comment>
<dbReference type="Pfam" id="PF07690">
    <property type="entry name" value="MFS_1"/>
    <property type="match status" value="1"/>
</dbReference>
<dbReference type="PANTHER" id="PTHR23502">
    <property type="entry name" value="MAJOR FACILITATOR SUPERFAMILY"/>
    <property type="match status" value="1"/>
</dbReference>
<dbReference type="EMBL" id="NCSJ02000222">
    <property type="protein sequence ID" value="RFU27125.1"/>
    <property type="molecule type" value="Genomic_DNA"/>
</dbReference>
<dbReference type="Proteomes" id="UP000258309">
    <property type="component" value="Unassembled WGS sequence"/>
</dbReference>
<dbReference type="SUPFAM" id="SSF103473">
    <property type="entry name" value="MFS general substrate transporter"/>
    <property type="match status" value="1"/>
</dbReference>
<dbReference type="InterPro" id="IPR011701">
    <property type="entry name" value="MFS"/>
</dbReference>
<feature type="transmembrane region" description="Helical" evidence="6">
    <location>
        <begin position="179"/>
        <end position="198"/>
    </location>
</feature>
<dbReference type="FunFam" id="1.20.1720.10:FF:000061">
    <property type="entry name" value="Uncharacterized protein"/>
    <property type="match status" value="1"/>
</dbReference>
<feature type="transmembrane region" description="Helical" evidence="6">
    <location>
        <begin position="237"/>
        <end position="255"/>
    </location>
</feature>
<evidence type="ECO:0000256" key="3">
    <source>
        <dbReference type="ARBA" id="ARBA00022989"/>
    </source>
</evidence>
<feature type="transmembrane region" description="Helical" evidence="6">
    <location>
        <begin position="479"/>
        <end position="498"/>
    </location>
</feature>
<keyword evidence="2 6" id="KW-0812">Transmembrane</keyword>
<evidence type="ECO:0000256" key="5">
    <source>
        <dbReference type="SAM" id="MobiDB-lite"/>
    </source>
</evidence>
<reference evidence="8 9" key="1">
    <citation type="submission" date="2018-05" db="EMBL/GenBank/DDBJ databases">
        <title>Draft genome sequence of Scytalidium lignicola DSM 105466, a ubiquitous saprotrophic fungus.</title>
        <authorList>
            <person name="Buettner E."/>
            <person name="Gebauer A.M."/>
            <person name="Hofrichter M."/>
            <person name="Liers C."/>
            <person name="Kellner H."/>
        </authorList>
    </citation>
    <scope>NUCLEOTIDE SEQUENCE [LARGE SCALE GENOMIC DNA]</scope>
    <source>
        <strain evidence="8 9">DSM 105466</strain>
    </source>
</reference>
<evidence type="ECO:0000313" key="9">
    <source>
        <dbReference type="Proteomes" id="UP000258309"/>
    </source>
</evidence>
<proteinExistence type="predicted"/>
<dbReference type="Gene3D" id="1.20.1250.20">
    <property type="entry name" value="MFS general substrate transporter like domains"/>
    <property type="match status" value="1"/>
</dbReference>
<evidence type="ECO:0000313" key="8">
    <source>
        <dbReference type="EMBL" id="RFU27125.1"/>
    </source>
</evidence>
<feature type="transmembrane region" description="Helical" evidence="6">
    <location>
        <begin position="112"/>
        <end position="132"/>
    </location>
</feature>
<dbReference type="AlphaFoldDB" id="A0A3E2H182"/>
<keyword evidence="4 6" id="KW-0472">Membrane</keyword>
<dbReference type="InterPro" id="IPR036259">
    <property type="entry name" value="MFS_trans_sf"/>
</dbReference>
<dbReference type="GO" id="GO:0022857">
    <property type="term" value="F:transmembrane transporter activity"/>
    <property type="evidence" value="ECO:0007669"/>
    <property type="project" value="InterPro"/>
</dbReference>
<feature type="region of interest" description="Disordered" evidence="5">
    <location>
        <begin position="81"/>
        <end position="100"/>
    </location>
</feature>
<evidence type="ECO:0000256" key="2">
    <source>
        <dbReference type="ARBA" id="ARBA00022692"/>
    </source>
</evidence>
<feature type="transmembrane region" description="Helical" evidence="6">
    <location>
        <begin position="204"/>
        <end position="225"/>
    </location>
</feature>
<evidence type="ECO:0000256" key="1">
    <source>
        <dbReference type="ARBA" id="ARBA00004141"/>
    </source>
</evidence>
<dbReference type="GO" id="GO:0005886">
    <property type="term" value="C:plasma membrane"/>
    <property type="evidence" value="ECO:0007669"/>
    <property type="project" value="TreeGrafter"/>
</dbReference>
<accession>A0A3E2H182</accession>
<feature type="transmembrane region" description="Helical" evidence="6">
    <location>
        <begin position="576"/>
        <end position="594"/>
    </location>
</feature>
<feature type="transmembrane region" description="Helical" evidence="6">
    <location>
        <begin position="384"/>
        <end position="403"/>
    </location>
</feature>
<name>A0A3E2H182_SCYLI</name>
<feature type="domain" description="Major facilitator superfamily (MFS) profile" evidence="7">
    <location>
        <begin position="113"/>
        <end position="599"/>
    </location>
</feature>
<gene>
    <name evidence="8" type="ORF">B7463_g9217</name>
</gene>
<feature type="compositionally biased region" description="Polar residues" evidence="5">
    <location>
        <begin position="47"/>
        <end position="57"/>
    </location>
</feature>
<feature type="transmembrane region" description="Helical" evidence="6">
    <location>
        <begin position="504"/>
        <end position="531"/>
    </location>
</feature>
<dbReference type="OrthoDB" id="6770063at2759"/>
<dbReference type="OMA" id="MTWIACA"/>
<keyword evidence="9" id="KW-1185">Reference proteome</keyword>
<evidence type="ECO:0000259" key="7">
    <source>
        <dbReference type="PROSITE" id="PS50850"/>
    </source>
</evidence>
<feature type="non-terminal residue" evidence="8">
    <location>
        <position position="1"/>
    </location>
</feature>
<comment type="caution">
    <text evidence="8">The sequence shown here is derived from an EMBL/GenBank/DDBJ whole genome shotgun (WGS) entry which is preliminary data.</text>
</comment>
<feature type="transmembrane region" description="Helical" evidence="6">
    <location>
        <begin position="423"/>
        <end position="441"/>
    </location>
</feature>